<accession>A0ABP8M2I1</accession>
<evidence type="ECO:0008006" key="3">
    <source>
        <dbReference type="Google" id="ProtNLM"/>
    </source>
</evidence>
<evidence type="ECO:0000313" key="1">
    <source>
        <dbReference type="EMBL" id="GAA4441291.1"/>
    </source>
</evidence>
<dbReference type="PROSITE" id="PS51257">
    <property type="entry name" value="PROKAR_LIPOPROTEIN"/>
    <property type="match status" value="1"/>
</dbReference>
<dbReference type="SUPFAM" id="SSF75011">
    <property type="entry name" value="3-carboxy-cis,cis-mucoante lactonizing enzyme"/>
    <property type="match status" value="1"/>
</dbReference>
<evidence type="ECO:0000313" key="2">
    <source>
        <dbReference type="Proteomes" id="UP001501508"/>
    </source>
</evidence>
<dbReference type="RefSeq" id="WP_345029861.1">
    <property type="nucleotide sequence ID" value="NZ_BAABEY010000025.1"/>
</dbReference>
<reference evidence="2" key="1">
    <citation type="journal article" date="2019" name="Int. J. Syst. Evol. Microbiol.">
        <title>The Global Catalogue of Microorganisms (GCM) 10K type strain sequencing project: providing services to taxonomists for standard genome sequencing and annotation.</title>
        <authorList>
            <consortium name="The Broad Institute Genomics Platform"/>
            <consortium name="The Broad Institute Genome Sequencing Center for Infectious Disease"/>
            <person name="Wu L."/>
            <person name="Ma J."/>
        </authorList>
    </citation>
    <scope>NUCLEOTIDE SEQUENCE [LARGE SCALE GENOMIC DNA]</scope>
    <source>
        <strain evidence="2">JCM 31920</strain>
    </source>
</reference>
<protein>
    <recommendedName>
        <fullName evidence="3">PE-PGRS family protein</fullName>
    </recommendedName>
</protein>
<comment type="caution">
    <text evidence="1">The sequence shown here is derived from an EMBL/GenBank/DDBJ whole genome shotgun (WGS) entry which is preliminary data.</text>
</comment>
<sequence length="290" mass="32878">MKLNRFFGYLVLMSLAGCDPKVNPAGLPAFRSTPVEHTLAEGLLEGASGIVDARNFSNAVWVHNDHDPSLYLLSHDGKLLKKLPFRGTSRDWEDIALGPGPEQNRNYIYIAETGDNQQVYDRYHIYRFPEPVESQERIDNYDDIPFTYEDGKYDVEAVVLDPQTRDLYLFTKRSLTEARVYKLAYPQKVGENNTATFVKTIPYGFLTAGDVSADGKEILLKNYASIFYWKVRNGETILSALDRKHDLQPAYVLEPQGEAICFDKNAGGFFTISEKGNGKTPVKLYYYGKE</sequence>
<organism evidence="1 2">
    <name type="scientific">Ravibacter arvi</name>
    <dbReference type="NCBI Taxonomy" id="2051041"/>
    <lineage>
        <taxon>Bacteria</taxon>
        <taxon>Pseudomonadati</taxon>
        <taxon>Bacteroidota</taxon>
        <taxon>Cytophagia</taxon>
        <taxon>Cytophagales</taxon>
        <taxon>Spirosomataceae</taxon>
        <taxon>Ravibacter</taxon>
    </lineage>
</organism>
<dbReference type="Proteomes" id="UP001501508">
    <property type="component" value="Unassembled WGS sequence"/>
</dbReference>
<proteinExistence type="predicted"/>
<name>A0ABP8M2I1_9BACT</name>
<gene>
    <name evidence="1" type="ORF">GCM10023091_26330</name>
</gene>
<keyword evidence="2" id="KW-1185">Reference proteome</keyword>
<dbReference type="EMBL" id="BAABEY010000025">
    <property type="protein sequence ID" value="GAA4441291.1"/>
    <property type="molecule type" value="Genomic_DNA"/>
</dbReference>